<name>A0A927GG80_9BACT</name>
<comment type="caution">
    <text evidence="1">The sequence shown here is derived from an EMBL/GenBank/DDBJ whole genome shotgun (WGS) entry which is preliminary data.</text>
</comment>
<dbReference type="Gene3D" id="3.40.30.10">
    <property type="entry name" value="Glutaredoxin"/>
    <property type="match status" value="1"/>
</dbReference>
<evidence type="ECO:0000313" key="2">
    <source>
        <dbReference type="Proteomes" id="UP000653797"/>
    </source>
</evidence>
<dbReference type="RefSeq" id="WP_191041954.1">
    <property type="nucleotide sequence ID" value="NZ_JACXAA010000012.1"/>
</dbReference>
<protein>
    <recommendedName>
        <fullName evidence="3">TlpA family protein disulfide reductase</fullName>
    </recommendedName>
</protein>
<accession>A0A927GG80</accession>
<dbReference type="Proteomes" id="UP000653797">
    <property type="component" value="Unassembled WGS sequence"/>
</dbReference>
<sequence length="67" mass="7520">MLGADSTFKGIHINIPPGESFNAFWQAYQFSIIPRYLLIDQQGKLINVNAVRPSASIITETIDKQLK</sequence>
<evidence type="ECO:0000313" key="1">
    <source>
        <dbReference type="EMBL" id="MBD2756325.1"/>
    </source>
</evidence>
<keyword evidence="2" id="KW-1185">Reference proteome</keyword>
<gene>
    <name evidence="1" type="ORF">IC230_25745</name>
</gene>
<evidence type="ECO:0008006" key="3">
    <source>
        <dbReference type="Google" id="ProtNLM"/>
    </source>
</evidence>
<proteinExistence type="predicted"/>
<reference evidence="1" key="1">
    <citation type="submission" date="2020-09" db="EMBL/GenBank/DDBJ databases">
        <authorList>
            <person name="Kim M.K."/>
        </authorList>
    </citation>
    <scope>NUCLEOTIDE SEQUENCE</scope>
    <source>
        <strain evidence="1">BT704</strain>
    </source>
</reference>
<dbReference type="AlphaFoldDB" id="A0A927GG80"/>
<dbReference type="EMBL" id="JACXAA010000012">
    <property type="protein sequence ID" value="MBD2756325.1"/>
    <property type="molecule type" value="Genomic_DNA"/>
</dbReference>
<organism evidence="1 2">
    <name type="scientific">Spirosoma validum</name>
    <dbReference type="NCBI Taxonomy" id="2771355"/>
    <lineage>
        <taxon>Bacteria</taxon>
        <taxon>Pseudomonadati</taxon>
        <taxon>Bacteroidota</taxon>
        <taxon>Cytophagia</taxon>
        <taxon>Cytophagales</taxon>
        <taxon>Cytophagaceae</taxon>
        <taxon>Spirosoma</taxon>
    </lineage>
</organism>